<keyword evidence="2" id="KW-0813">Transport</keyword>
<gene>
    <name evidence="7" type="ORF">A4R26_22940</name>
</gene>
<evidence type="ECO:0000256" key="4">
    <source>
        <dbReference type="ARBA" id="ARBA00022723"/>
    </source>
</evidence>
<dbReference type="Pfam" id="PF01152">
    <property type="entry name" value="Bac_globin"/>
    <property type="match status" value="1"/>
</dbReference>
<dbReference type="InterPro" id="IPR009050">
    <property type="entry name" value="Globin-like_sf"/>
</dbReference>
<dbReference type="RefSeq" id="WP_081166372.1">
    <property type="nucleotide sequence ID" value="NZ_LWBP01000189.1"/>
</dbReference>
<feature type="binding site" description="distal binding residue" evidence="6">
    <location>
        <position position="58"/>
    </location>
    <ligand>
        <name>heme</name>
        <dbReference type="ChEBI" id="CHEBI:30413"/>
    </ligand>
    <ligandPart>
        <name>Fe</name>
        <dbReference type="ChEBI" id="CHEBI:18248"/>
    </ligandPart>
</feature>
<dbReference type="GO" id="GO:0020037">
    <property type="term" value="F:heme binding"/>
    <property type="evidence" value="ECO:0007669"/>
    <property type="project" value="InterPro"/>
</dbReference>
<dbReference type="STRING" id="550983.A4R26_22940"/>
<dbReference type="GO" id="GO:0015671">
    <property type="term" value="P:oxygen transport"/>
    <property type="evidence" value="ECO:0007669"/>
    <property type="project" value="InterPro"/>
</dbReference>
<comment type="cofactor">
    <cofactor evidence="1">
        <name>heme</name>
        <dbReference type="ChEBI" id="CHEBI:30413"/>
    </cofactor>
</comment>
<dbReference type="AlphaFoldDB" id="A0A1V9FIC4"/>
<evidence type="ECO:0000256" key="1">
    <source>
        <dbReference type="ARBA" id="ARBA00001971"/>
    </source>
</evidence>
<comment type="caution">
    <text evidence="7">The sequence shown here is derived from an EMBL/GenBank/DDBJ whole genome shotgun (WGS) entry which is preliminary data.</text>
</comment>
<keyword evidence="8" id="KW-1185">Reference proteome</keyword>
<accession>A0A1V9FIC4</accession>
<dbReference type="OrthoDB" id="9795814at2"/>
<dbReference type="Proteomes" id="UP000192276">
    <property type="component" value="Unassembled WGS sequence"/>
</dbReference>
<dbReference type="InterPro" id="IPR019795">
    <property type="entry name" value="Globin_bac-like_CS"/>
</dbReference>
<sequence>MKPADVEQQSLYERLGGTKGIHDLVDEIVEAHMSNPVIKARFLPYKDKPDQLIQIKKHVVDFFDAGSGGPAVYTGRDMPTTHRGMNINEAEYMATIDDILKVLTEHGIDEDTRKDVLAILYSLKEGILRQ</sequence>
<evidence type="ECO:0000256" key="6">
    <source>
        <dbReference type="PIRSR" id="PIRSR601486-1"/>
    </source>
</evidence>
<feature type="binding site" description="distal binding residue" evidence="6">
    <location>
        <position position="82"/>
    </location>
    <ligand>
        <name>heme</name>
        <dbReference type="ChEBI" id="CHEBI:30413"/>
    </ligand>
    <ligandPart>
        <name>Fe</name>
        <dbReference type="ChEBI" id="CHEBI:18248"/>
    </ligandPart>
</feature>
<evidence type="ECO:0000256" key="3">
    <source>
        <dbReference type="ARBA" id="ARBA00022617"/>
    </source>
</evidence>
<evidence type="ECO:0000313" key="7">
    <source>
        <dbReference type="EMBL" id="OQP57966.1"/>
    </source>
</evidence>
<evidence type="ECO:0000256" key="5">
    <source>
        <dbReference type="ARBA" id="ARBA00023004"/>
    </source>
</evidence>
<keyword evidence="4 6" id="KW-0479">Metal-binding</keyword>
<dbReference type="Gene3D" id="1.10.490.10">
    <property type="entry name" value="Globins"/>
    <property type="match status" value="1"/>
</dbReference>
<dbReference type="EMBL" id="LWBP01000189">
    <property type="protein sequence ID" value="OQP57966.1"/>
    <property type="molecule type" value="Genomic_DNA"/>
</dbReference>
<organism evidence="7 8">
    <name type="scientific">Niastella populi</name>
    <dbReference type="NCBI Taxonomy" id="550983"/>
    <lineage>
        <taxon>Bacteria</taxon>
        <taxon>Pseudomonadati</taxon>
        <taxon>Bacteroidota</taxon>
        <taxon>Chitinophagia</taxon>
        <taxon>Chitinophagales</taxon>
        <taxon>Chitinophagaceae</taxon>
        <taxon>Niastella</taxon>
    </lineage>
</organism>
<keyword evidence="3 6" id="KW-0349">Heme</keyword>
<evidence type="ECO:0000256" key="2">
    <source>
        <dbReference type="ARBA" id="ARBA00022448"/>
    </source>
</evidence>
<dbReference type="PROSITE" id="PS01213">
    <property type="entry name" value="GLOBIN_FAM_2"/>
    <property type="match status" value="1"/>
</dbReference>
<dbReference type="InterPro" id="IPR012292">
    <property type="entry name" value="Globin/Proto"/>
</dbReference>
<dbReference type="InterPro" id="IPR001486">
    <property type="entry name" value="Hemoglobin_trunc"/>
</dbReference>
<dbReference type="CDD" id="cd00454">
    <property type="entry name" value="TrHb1_N"/>
    <property type="match status" value="1"/>
</dbReference>
<reference evidence="8" key="1">
    <citation type="submission" date="2016-04" db="EMBL/GenBank/DDBJ databases">
        <authorList>
            <person name="Chen L."/>
            <person name="Zhuang W."/>
            <person name="Wang G."/>
        </authorList>
    </citation>
    <scope>NUCLEOTIDE SEQUENCE [LARGE SCALE GENOMIC DNA]</scope>
    <source>
        <strain evidence="8">208</strain>
    </source>
</reference>
<evidence type="ECO:0000313" key="8">
    <source>
        <dbReference type="Proteomes" id="UP000192276"/>
    </source>
</evidence>
<dbReference type="GO" id="GO:0019825">
    <property type="term" value="F:oxygen binding"/>
    <property type="evidence" value="ECO:0007669"/>
    <property type="project" value="InterPro"/>
</dbReference>
<dbReference type="GO" id="GO:0046872">
    <property type="term" value="F:metal ion binding"/>
    <property type="evidence" value="ECO:0007669"/>
    <property type="project" value="UniProtKB-KW"/>
</dbReference>
<dbReference type="SUPFAM" id="SSF46458">
    <property type="entry name" value="Globin-like"/>
    <property type="match status" value="1"/>
</dbReference>
<keyword evidence="5 6" id="KW-0408">Iron</keyword>
<protein>
    <submittedName>
        <fullName evidence="7">Globin</fullName>
    </submittedName>
</protein>
<proteinExistence type="predicted"/>
<name>A0A1V9FIC4_9BACT</name>